<feature type="region of interest" description="Disordered" evidence="1">
    <location>
        <begin position="39"/>
        <end position="70"/>
    </location>
</feature>
<dbReference type="SUPFAM" id="SSF103473">
    <property type="entry name" value="MFS general substrate transporter"/>
    <property type="match status" value="1"/>
</dbReference>
<evidence type="ECO:0000313" key="5">
    <source>
        <dbReference type="Proteomes" id="UP000182783"/>
    </source>
</evidence>
<keyword evidence="2" id="KW-1133">Transmembrane helix</keyword>
<name>A0A1G9NC55_9BACL</name>
<dbReference type="AlphaFoldDB" id="A0A1G9NC55"/>
<evidence type="ECO:0000256" key="2">
    <source>
        <dbReference type="SAM" id="Phobius"/>
    </source>
</evidence>
<gene>
    <name evidence="4" type="ORF">SAMN05216191_106126</name>
</gene>
<feature type="compositionally biased region" description="Polar residues" evidence="1">
    <location>
        <begin position="45"/>
        <end position="70"/>
    </location>
</feature>
<accession>A0A1G9NC55</accession>
<keyword evidence="2" id="KW-0812">Transmembrane</keyword>
<dbReference type="InterPro" id="IPR036259">
    <property type="entry name" value="MFS_trans_sf"/>
</dbReference>
<sequence length="148" mass="16183">MYSMKPMKRVMMILMAFTLFFAVTAPDFADARRGGGGFKSGTRGYTTTPKKSTTNNVKQSDSSTGTKAGTASKANRGFFSGGSLMKGLMIGGIAGFLFGSMFAGMGAFGNLLGFAVNMLAIYLVVMLIMSFFRRRKERRRLQERDGRY</sequence>
<feature type="transmembrane region" description="Helical" evidence="2">
    <location>
        <begin position="111"/>
        <end position="132"/>
    </location>
</feature>
<evidence type="ECO:0008006" key="6">
    <source>
        <dbReference type="Google" id="ProtNLM"/>
    </source>
</evidence>
<keyword evidence="3" id="KW-0732">Signal</keyword>
<evidence type="ECO:0000313" key="4">
    <source>
        <dbReference type="EMBL" id="SDL84062.1"/>
    </source>
</evidence>
<proteinExistence type="predicted"/>
<dbReference type="EMBL" id="FNGM01000006">
    <property type="protein sequence ID" value="SDL84062.1"/>
    <property type="molecule type" value="Genomic_DNA"/>
</dbReference>
<organism evidence="4 5">
    <name type="scientific">Paenibacillus jilunlii</name>
    <dbReference type="NCBI Taxonomy" id="682956"/>
    <lineage>
        <taxon>Bacteria</taxon>
        <taxon>Bacillati</taxon>
        <taxon>Bacillota</taxon>
        <taxon>Bacilli</taxon>
        <taxon>Bacillales</taxon>
        <taxon>Paenibacillaceae</taxon>
        <taxon>Paenibacillus</taxon>
    </lineage>
</organism>
<evidence type="ECO:0000256" key="1">
    <source>
        <dbReference type="SAM" id="MobiDB-lite"/>
    </source>
</evidence>
<evidence type="ECO:0000256" key="3">
    <source>
        <dbReference type="SAM" id="SignalP"/>
    </source>
</evidence>
<feature type="signal peptide" evidence="3">
    <location>
        <begin position="1"/>
        <end position="25"/>
    </location>
</feature>
<feature type="chain" id="PRO_5039244385" description="Import inner membrane translocase subunit Tim44" evidence="3">
    <location>
        <begin position="26"/>
        <end position="148"/>
    </location>
</feature>
<reference evidence="4 5" key="1">
    <citation type="submission" date="2016-10" db="EMBL/GenBank/DDBJ databases">
        <authorList>
            <person name="de Groot N.N."/>
        </authorList>
    </citation>
    <scope>NUCLEOTIDE SEQUENCE [LARGE SCALE GENOMIC DNA]</scope>
    <source>
        <strain evidence="4 5">CGMCC 1.10239</strain>
    </source>
</reference>
<dbReference type="PANTHER" id="PTHR41542">
    <property type="entry name" value="BLL5807 PROTEIN"/>
    <property type="match status" value="1"/>
</dbReference>
<keyword evidence="2" id="KW-0472">Membrane</keyword>
<dbReference type="PANTHER" id="PTHR41542:SF1">
    <property type="entry name" value="BLL5807 PROTEIN"/>
    <property type="match status" value="1"/>
</dbReference>
<dbReference type="Proteomes" id="UP000182783">
    <property type="component" value="Unassembled WGS sequence"/>
</dbReference>
<protein>
    <recommendedName>
        <fullName evidence="6">Import inner membrane translocase subunit Tim44</fullName>
    </recommendedName>
</protein>